<dbReference type="PANTHER" id="PTHR23089">
    <property type="entry name" value="HISTIDINE TRIAD HIT PROTEIN"/>
    <property type="match status" value="1"/>
</dbReference>
<name>A0AB33Z372_9GAMM</name>
<dbReference type="AlphaFoldDB" id="A0AB33Z372"/>
<dbReference type="CDD" id="cd01276">
    <property type="entry name" value="PKCI_related"/>
    <property type="match status" value="1"/>
</dbReference>
<dbReference type="InterPro" id="IPR019808">
    <property type="entry name" value="Histidine_triad_CS"/>
</dbReference>
<proteinExistence type="predicted"/>
<dbReference type="SUPFAM" id="SSF54197">
    <property type="entry name" value="HIT-like"/>
    <property type="match status" value="1"/>
</dbReference>
<evidence type="ECO:0000256" key="3">
    <source>
        <dbReference type="PROSITE-ProRule" id="PRU00464"/>
    </source>
</evidence>
<dbReference type="Proteomes" id="UP000015462">
    <property type="component" value="Unassembled WGS sequence"/>
</dbReference>
<feature type="short sequence motif" description="Histidine triad motif" evidence="2 3">
    <location>
        <begin position="98"/>
        <end position="102"/>
    </location>
</feature>
<dbReference type="GO" id="GO:0016787">
    <property type="term" value="F:hydrolase activity"/>
    <property type="evidence" value="ECO:0007669"/>
    <property type="project" value="UniProtKB-KW"/>
</dbReference>
<sequence length="114" mass="12713">MTDCLFCKMVNGEITPDVVYETESVLAFRDINPRAPTHILVIPKKHIPTLADMGEEDTLLMGEIMQAAKKVAEMEGLSESGYRTVFNCKQDAGQEVYHIHLHVLGGRAMQWPPG</sequence>
<evidence type="ECO:0000313" key="5">
    <source>
        <dbReference type="EMBL" id="EPD13602.1"/>
    </source>
</evidence>
<dbReference type="InterPro" id="IPR036265">
    <property type="entry name" value="HIT-like_sf"/>
</dbReference>
<dbReference type="Pfam" id="PF01230">
    <property type="entry name" value="HIT"/>
    <property type="match status" value="1"/>
</dbReference>
<evidence type="ECO:0000313" key="6">
    <source>
        <dbReference type="Proteomes" id="UP000015462"/>
    </source>
</evidence>
<dbReference type="PROSITE" id="PS00892">
    <property type="entry name" value="HIT_1"/>
    <property type="match status" value="1"/>
</dbReference>
<dbReference type="Gene3D" id="3.30.428.10">
    <property type="entry name" value="HIT-like"/>
    <property type="match status" value="1"/>
</dbReference>
<dbReference type="InterPro" id="IPR001310">
    <property type="entry name" value="Histidine_triad_HIT"/>
</dbReference>
<comment type="caution">
    <text evidence="5">The sequence shown here is derived from an EMBL/GenBank/DDBJ whole genome shotgun (WGS) entry which is preliminary data.</text>
</comment>
<dbReference type="PROSITE" id="PS51084">
    <property type="entry name" value="HIT_2"/>
    <property type="match status" value="1"/>
</dbReference>
<evidence type="ECO:0000256" key="1">
    <source>
        <dbReference type="PIRSR" id="PIRSR601310-1"/>
    </source>
</evidence>
<keyword evidence="6" id="KW-1185">Reference proteome</keyword>
<keyword evidence="5" id="KW-0378">Hydrolase</keyword>
<dbReference type="InterPro" id="IPR011146">
    <property type="entry name" value="HIT-like"/>
</dbReference>
<dbReference type="PRINTS" id="PR00332">
    <property type="entry name" value="HISTRIAD"/>
</dbReference>
<gene>
    <name evidence="5" type="ORF">L196_03676</name>
</gene>
<feature type="active site" description="Tele-AMP-histidine intermediate" evidence="1">
    <location>
        <position position="100"/>
    </location>
</feature>
<accession>A0AB33Z372</accession>
<evidence type="ECO:0000259" key="4">
    <source>
        <dbReference type="PROSITE" id="PS51084"/>
    </source>
</evidence>
<organism evidence="5 6">
    <name type="scientific">Cycloclasticus pugetii</name>
    <dbReference type="NCBI Taxonomy" id="34068"/>
    <lineage>
        <taxon>Bacteria</taxon>
        <taxon>Pseudomonadati</taxon>
        <taxon>Pseudomonadota</taxon>
        <taxon>Gammaproteobacteria</taxon>
        <taxon>Thiotrichales</taxon>
        <taxon>Piscirickettsiaceae</taxon>
        <taxon>Cycloclasticus</taxon>
    </lineage>
</organism>
<evidence type="ECO:0000256" key="2">
    <source>
        <dbReference type="PIRSR" id="PIRSR601310-3"/>
    </source>
</evidence>
<dbReference type="EMBL" id="ASHL01000002">
    <property type="protein sequence ID" value="EPD13602.1"/>
    <property type="molecule type" value="Genomic_DNA"/>
</dbReference>
<reference evidence="5 6" key="1">
    <citation type="journal article" date="2013" name="Genome Announc.">
        <title>Genome Sequence of the Pyrene- and Fluoranthene-Degrading Bacterium Cycloclasticus sp. Strain PY97M.</title>
        <authorList>
            <person name="Cui Z."/>
            <person name="Xu G."/>
            <person name="Li Q."/>
            <person name="Gao W."/>
            <person name="Zheng L."/>
        </authorList>
    </citation>
    <scope>NUCLEOTIDE SEQUENCE [LARGE SCALE GENOMIC DNA]</scope>
    <source>
        <strain evidence="5 6">PY97M</strain>
    </source>
</reference>
<feature type="domain" description="HIT" evidence="4">
    <location>
        <begin position="5"/>
        <end position="114"/>
    </location>
</feature>
<protein>
    <submittedName>
        <fullName evidence="5">Diadenosine tetraphosphate (Ap4A) hydrolase-like HIT family hydrolase</fullName>
    </submittedName>
</protein>
<dbReference type="RefSeq" id="WP_015006368.1">
    <property type="nucleotide sequence ID" value="NZ_FQZJ01000001.1"/>
</dbReference>